<dbReference type="AlphaFoldDB" id="A0A0V8JG80"/>
<comment type="caution">
    <text evidence="2">The sequence shown here is derived from an EMBL/GenBank/DDBJ whole genome shotgun (WGS) entry which is preliminary data.</text>
</comment>
<dbReference type="GeneID" id="93683274"/>
<dbReference type="GO" id="GO:0008832">
    <property type="term" value="F:dGTPase activity"/>
    <property type="evidence" value="ECO:0007669"/>
    <property type="project" value="TreeGrafter"/>
</dbReference>
<dbReference type="SMART" id="SM00471">
    <property type="entry name" value="HDc"/>
    <property type="match status" value="1"/>
</dbReference>
<feature type="domain" description="HD/PDEase" evidence="1">
    <location>
        <begin position="45"/>
        <end position="160"/>
    </location>
</feature>
<dbReference type="PANTHER" id="PTHR11373:SF41">
    <property type="entry name" value="METAL-DEPENDENT PHOSPHOHYDROLASE"/>
    <property type="match status" value="1"/>
</dbReference>
<keyword evidence="3" id="KW-1185">Reference proteome</keyword>
<dbReference type="CDD" id="cd00077">
    <property type="entry name" value="HDc"/>
    <property type="match status" value="1"/>
</dbReference>
<reference evidence="2 3" key="1">
    <citation type="submission" date="2015-11" db="EMBL/GenBank/DDBJ databases">
        <title>Bacillus caseinolyticus sp nov.</title>
        <authorList>
            <person name="Dastager S.G."/>
            <person name="Mawlankar R."/>
        </authorList>
    </citation>
    <scope>NUCLEOTIDE SEQUENCE [LARGE SCALE GENOMIC DNA]</scope>
    <source>
        <strain evidence="2 3">SGD-V-76</strain>
    </source>
</reference>
<organism evidence="2 3">
    <name type="scientific">Priestia veravalensis</name>
    <dbReference type="NCBI Taxonomy" id="1414648"/>
    <lineage>
        <taxon>Bacteria</taxon>
        <taxon>Bacillati</taxon>
        <taxon>Bacillota</taxon>
        <taxon>Bacilli</taxon>
        <taxon>Bacillales</taxon>
        <taxon>Bacillaceae</taxon>
        <taxon>Priestia</taxon>
    </lineage>
</organism>
<accession>A0A0V8JG80</accession>
<sequence length="325" mass="37570">MLIYDKIYGEFDITGVVEELILSEPVQRLKEIHQGGASYLINKEWNVTRFEHSVGVMLLIKKLGGSVEEQIAGLLHDVSHTAFSHVVDYVFDKSNEDYHEDIYETVISESSLPRILAKHGYDYREILLDETKWTILEQSAPELCADRVDYTLRDMYSYGYISLAETQRFLQDIVVINGKIHLQHIEVAEWFVETYYKEVIDFFMNPLGIYGGDRLAKVLKQALNKKIITKDDFLTTDDQLLHKIKASNDQEVVSLLGQIHPDVEVEVNEQEYDIHQKNKIRLINPSIWINNKFVSASDLSNYVKEMNEVALFKAEIGMYVKLVKS</sequence>
<evidence type="ECO:0000259" key="1">
    <source>
        <dbReference type="SMART" id="SM00471"/>
    </source>
</evidence>
<dbReference type="EMBL" id="LNQP01000128">
    <property type="protein sequence ID" value="KSU86043.1"/>
    <property type="molecule type" value="Genomic_DNA"/>
</dbReference>
<dbReference type="GO" id="GO:0006203">
    <property type="term" value="P:dGTP catabolic process"/>
    <property type="evidence" value="ECO:0007669"/>
    <property type="project" value="TreeGrafter"/>
</dbReference>
<evidence type="ECO:0000313" key="3">
    <source>
        <dbReference type="Proteomes" id="UP000053681"/>
    </source>
</evidence>
<protein>
    <recommendedName>
        <fullName evidence="1">HD/PDEase domain-containing protein</fullName>
    </recommendedName>
</protein>
<evidence type="ECO:0000313" key="2">
    <source>
        <dbReference type="EMBL" id="KSU86043.1"/>
    </source>
</evidence>
<dbReference type="Pfam" id="PF01966">
    <property type="entry name" value="HD"/>
    <property type="match status" value="1"/>
</dbReference>
<name>A0A0V8JG80_9BACI</name>
<gene>
    <name evidence="2" type="ORF">AS180_20925</name>
</gene>
<dbReference type="InterPro" id="IPR050135">
    <property type="entry name" value="dGTPase-like"/>
</dbReference>
<dbReference type="SUPFAM" id="SSF109604">
    <property type="entry name" value="HD-domain/PDEase-like"/>
    <property type="match status" value="1"/>
</dbReference>
<dbReference type="PANTHER" id="PTHR11373">
    <property type="entry name" value="DEOXYNUCLEOSIDE TRIPHOSPHATE TRIPHOSPHOHYDROLASE"/>
    <property type="match status" value="1"/>
</dbReference>
<dbReference type="Proteomes" id="UP000053681">
    <property type="component" value="Unassembled WGS sequence"/>
</dbReference>
<dbReference type="InterPro" id="IPR003607">
    <property type="entry name" value="HD/PDEase_dom"/>
</dbReference>
<dbReference type="RefSeq" id="WP_025908326.1">
    <property type="nucleotide sequence ID" value="NZ_KQ758742.1"/>
</dbReference>
<proteinExistence type="predicted"/>
<dbReference type="InterPro" id="IPR006674">
    <property type="entry name" value="HD_domain"/>
</dbReference>
<dbReference type="Gene3D" id="1.10.3210.10">
    <property type="entry name" value="Hypothetical protein af1432"/>
    <property type="match status" value="1"/>
</dbReference>
<dbReference type="FunFam" id="1.10.3210.10:FF:000026">
    <property type="entry name" value="Metal-dependent phosphohydrolase"/>
    <property type="match status" value="1"/>
</dbReference>